<dbReference type="AlphaFoldDB" id="A0A6M0Q865"/>
<keyword evidence="3" id="KW-1185">Reference proteome</keyword>
<proteinExistence type="predicted"/>
<dbReference type="Proteomes" id="UP000481043">
    <property type="component" value="Unassembled WGS sequence"/>
</dbReference>
<dbReference type="Pfam" id="PF08713">
    <property type="entry name" value="DNA_alkylation"/>
    <property type="match status" value="1"/>
</dbReference>
<comment type="caution">
    <text evidence="2">The sequence shown here is derived from an EMBL/GenBank/DDBJ whole genome shotgun (WGS) entry which is preliminary data.</text>
</comment>
<feature type="coiled-coil region" evidence="1">
    <location>
        <begin position="146"/>
        <end position="173"/>
    </location>
</feature>
<dbReference type="CDD" id="cd06561">
    <property type="entry name" value="AlkD_like"/>
    <property type="match status" value="1"/>
</dbReference>
<dbReference type="InterPro" id="IPR016024">
    <property type="entry name" value="ARM-type_fold"/>
</dbReference>
<dbReference type="Gene3D" id="1.25.10.90">
    <property type="match status" value="1"/>
</dbReference>
<evidence type="ECO:0000313" key="2">
    <source>
        <dbReference type="EMBL" id="NEY72555.1"/>
    </source>
</evidence>
<name>A0A6M0Q865_9BACI</name>
<reference evidence="2 3" key="1">
    <citation type="submission" date="2020-02" db="EMBL/GenBank/DDBJ databases">
        <title>Bacillus aquiflavi sp. nov., isolated from yellow water of strong flavor Chinese baijiu in Yibin region of China.</title>
        <authorList>
            <person name="Xie J."/>
        </authorList>
    </citation>
    <scope>NUCLEOTIDE SEQUENCE [LARGE SCALE GENOMIC DNA]</scope>
    <source>
        <strain evidence="2 3">SA4</strain>
    </source>
</reference>
<accession>A0A6M0Q865</accession>
<sequence length="253" mass="28976">MNIEEVMDQLRELGSEQTKNIYRSHGAKEPLFGVKVGDLKKLAKHVKKDQHLALALYSTGNHDAMYLAGLSVNPKLMEKDILQEWVKGAYWYMLAEYTVAGVTAESKYAIELAEDWMQSEHEMIAVCGWSTYAHYISITPNEQVNIADIRKYLQDAQNQLHQERNRVRYAMNQFVICVGSFVESLHEEAITVASQIGKVHVDIGTTACKVPLAKTYIEKVRDKGNIGKKKKRVFVKKHVKKPIHTFVAWFFLF</sequence>
<gene>
    <name evidence="2" type="ORF">G4D63_12530</name>
</gene>
<keyword evidence="1" id="KW-0175">Coiled coil</keyword>
<dbReference type="RefSeq" id="WP_163180021.1">
    <property type="nucleotide sequence ID" value="NZ_JAAIWM010000004.1"/>
</dbReference>
<dbReference type="InterPro" id="IPR014825">
    <property type="entry name" value="DNA_alkylation"/>
</dbReference>
<dbReference type="EMBL" id="JAAIWM010000004">
    <property type="protein sequence ID" value="NEY72555.1"/>
    <property type="molecule type" value="Genomic_DNA"/>
</dbReference>
<evidence type="ECO:0000313" key="3">
    <source>
        <dbReference type="Proteomes" id="UP000481043"/>
    </source>
</evidence>
<evidence type="ECO:0000256" key="1">
    <source>
        <dbReference type="SAM" id="Coils"/>
    </source>
</evidence>
<dbReference type="PANTHER" id="PTHR41291:SF1">
    <property type="entry name" value="DNA ALKYLATION REPAIR PROTEIN"/>
    <property type="match status" value="1"/>
</dbReference>
<organism evidence="2 3">
    <name type="scientific">Bacillus mesophilus</name>
    <dbReference type="NCBI Taxonomy" id="1808955"/>
    <lineage>
        <taxon>Bacteria</taxon>
        <taxon>Bacillati</taxon>
        <taxon>Bacillota</taxon>
        <taxon>Bacilli</taxon>
        <taxon>Bacillales</taxon>
        <taxon>Bacillaceae</taxon>
        <taxon>Bacillus</taxon>
    </lineage>
</organism>
<dbReference type="SUPFAM" id="SSF48371">
    <property type="entry name" value="ARM repeat"/>
    <property type="match status" value="1"/>
</dbReference>
<dbReference type="PANTHER" id="PTHR41291">
    <property type="entry name" value="DNA ALKYLATION REPAIR PROTEIN"/>
    <property type="match status" value="1"/>
</dbReference>
<protein>
    <submittedName>
        <fullName evidence="2">DNA alkylation repair protein</fullName>
    </submittedName>
</protein>